<dbReference type="SUPFAM" id="SSF55785">
    <property type="entry name" value="PYP-like sensor domain (PAS domain)"/>
    <property type="match status" value="1"/>
</dbReference>
<dbReference type="Pfam" id="PF13185">
    <property type="entry name" value="GAF_2"/>
    <property type="match status" value="1"/>
</dbReference>
<evidence type="ECO:0000259" key="12">
    <source>
        <dbReference type="PROSITE" id="PS50112"/>
    </source>
</evidence>
<evidence type="ECO:0000256" key="8">
    <source>
        <dbReference type="ARBA" id="ARBA00023012"/>
    </source>
</evidence>
<dbReference type="SUPFAM" id="SSF55781">
    <property type="entry name" value="GAF domain-like"/>
    <property type="match status" value="1"/>
</dbReference>
<sequence length="698" mass="74731">MDTWPTDGEAHAVFRALFAASPDGLMLVDDSGRIRLANPTASQLLGYSNEELVGAPVEMLVPDAIRPRHAAYRQAYESAPRARPMGGTATELVARRRDGSEVMVEIALSPLQPLGLPYTMASIRSVAEYPRVRQALQRARYSEHLAQLGRIAVDALDPQEVLQQAPVIAAQALEVELAIVFLLDPGRSTLRVAGGIGLLAEEGLGTVVPNRPDTPPGFVLAQGRPVIVEDYGRDTRFVVPQAYRRAGLVSALSVPLSDRGRPVGTLAVRSRQAKRFGDAELRFLESVANLLGTCLQRAQTEEALHHSQRLEAVGQLTGGIAHDFNNLLTVIQGNLQVLADLPAVTDDGFAPQLVAAATRASRRGAELTGKLLAFSRRQMLQPASVDVAAMMRSLADMLRRTLDQRIRIRIEVAPDCPDVQADPAQLESALLNIAINARDAMPEGGELVFAAAPLCSVPPELRRELEEDGPPPGPETPARYVRIAVTDNGVGMPEDVKERAFEPFFTTKQAGRGTGLGLSTVYGFARQSRGALSIDSTPGRGTTLTLILPRPPDAPDGTVDGDAVVETVPAGLRVLLVEDDAEVRAVARRFLGDLGCRVAACASGEEALRHLRDLAERGEGEEQPQLLLSDIALGAGMRGTELAATVQQAWPDIAVLLVSGFSAELLGSGPEAAFGWELLPKPYDRNALARAIAKVLSR</sequence>
<name>A0A2G9C7Q8_9BURK</name>
<dbReference type="Gene3D" id="1.10.287.130">
    <property type="match status" value="1"/>
</dbReference>
<keyword evidence="5" id="KW-0547">Nucleotide-binding</keyword>
<dbReference type="InterPro" id="IPR003018">
    <property type="entry name" value="GAF"/>
</dbReference>
<dbReference type="Pfam" id="PF02518">
    <property type="entry name" value="HATPase_c"/>
    <property type="match status" value="1"/>
</dbReference>
<dbReference type="InterPro" id="IPR001789">
    <property type="entry name" value="Sig_transdc_resp-reg_receiver"/>
</dbReference>
<comment type="catalytic activity">
    <reaction evidence="1">
        <text>ATP + protein L-histidine = ADP + protein N-phospho-L-histidine.</text>
        <dbReference type="EC" id="2.7.13.3"/>
    </reaction>
</comment>
<dbReference type="InterPro" id="IPR036097">
    <property type="entry name" value="HisK_dim/P_sf"/>
</dbReference>
<evidence type="ECO:0000259" key="11">
    <source>
        <dbReference type="PROSITE" id="PS50110"/>
    </source>
</evidence>
<dbReference type="Gene3D" id="3.40.50.2300">
    <property type="match status" value="1"/>
</dbReference>
<evidence type="ECO:0000259" key="10">
    <source>
        <dbReference type="PROSITE" id="PS50109"/>
    </source>
</evidence>
<dbReference type="SUPFAM" id="SSF47384">
    <property type="entry name" value="Homodimeric domain of signal transducing histidine kinase"/>
    <property type="match status" value="1"/>
</dbReference>
<dbReference type="InterPro" id="IPR011006">
    <property type="entry name" value="CheY-like_superfamily"/>
</dbReference>
<dbReference type="SUPFAM" id="SSF52172">
    <property type="entry name" value="CheY-like"/>
    <property type="match status" value="1"/>
</dbReference>
<evidence type="ECO:0000256" key="2">
    <source>
        <dbReference type="ARBA" id="ARBA00012438"/>
    </source>
</evidence>
<dbReference type="CDD" id="cd00082">
    <property type="entry name" value="HisKA"/>
    <property type="match status" value="1"/>
</dbReference>
<reference evidence="13 14" key="1">
    <citation type="submission" date="2017-11" db="EMBL/GenBank/DDBJ databases">
        <title>Draft genome sequence of Mitsuaria sp. HWN-4.</title>
        <authorList>
            <person name="Gundlapally S.R."/>
        </authorList>
    </citation>
    <scope>NUCLEOTIDE SEQUENCE [LARGE SCALE GENOMIC DNA]</scope>
    <source>
        <strain evidence="13 14">HWN-4</strain>
    </source>
</reference>
<dbReference type="PANTHER" id="PTHR43065">
    <property type="entry name" value="SENSOR HISTIDINE KINASE"/>
    <property type="match status" value="1"/>
</dbReference>
<evidence type="ECO:0000256" key="3">
    <source>
        <dbReference type="ARBA" id="ARBA00022553"/>
    </source>
</evidence>
<dbReference type="Proteomes" id="UP000231501">
    <property type="component" value="Unassembled WGS sequence"/>
</dbReference>
<feature type="modified residue" description="4-aspartylphosphate" evidence="9">
    <location>
        <position position="630"/>
    </location>
</feature>
<evidence type="ECO:0000256" key="9">
    <source>
        <dbReference type="PROSITE-ProRule" id="PRU00169"/>
    </source>
</evidence>
<dbReference type="SMART" id="SM00065">
    <property type="entry name" value="GAF"/>
    <property type="match status" value="1"/>
</dbReference>
<evidence type="ECO:0000256" key="1">
    <source>
        <dbReference type="ARBA" id="ARBA00000085"/>
    </source>
</evidence>
<dbReference type="InterPro" id="IPR004358">
    <property type="entry name" value="Sig_transdc_His_kin-like_C"/>
</dbReference>
<dbReference type="OrthoDB" id="9792270at2"/>
<dbReference type="EMBL" id="PEOG01000038">
    <property type="protein sequence ID" value="PIM52405.1"/>
    <property type="molecule type" value="Genomic_DNA"/>
</dbReference>
<keyword evidence="8" id="KW-0902">Two-component regulatory system</keyword>
<dbReference type="CDD" id="cd00130">
    <property type="entry name" value="PAS"/>
    <property type="match status" value="1"/>
</dbReference>
<dbReference type="GO" id="GO:0000155">
    <property type="term" value="F:phosphorelay sensor kinase activity"/>
    <property type="evidence" value="ECO:0007669"/>
    <property type="project" value="InterPro"/>
</dbReference>
<dbReference type="Gene3D" id="3.30.450.40">
    <property type="match status" value="1"/>
</dbReference>
<dbReference type="Gene3D" id="3.30.450.20">
    <property type="entry name" value="PAS domain"/>
    <property type="match status" value="1"/>
</dbReference>
<feature type="domain" description="PAS" evidence="12">
    <location>
        <begin position="10"/>
        <end position="79"/>
    </location>
</feature>
<feature type="domain" description="Response regulatory" evidence="11">
    <location>
        <begin position="573"/>
        <end position="696"/>
    </location>
</feature>
<dbReference type="InterPro" id="IPR036890">
    <property type="entry name" value="HATPase_C_sf"/>
</dbReference>
<dbReference type="Pfam" id="PF00989">
    <property type="entry name" value="PAS"/>
    <property type="match status" value="1"/>
</dbReference>
<keyword evidence="14" id="KW-1185">Reference proteome</keyword>
<dbReference type="SMART" id="SM00091">
    <property type="entry name" value="PAS"/>
    <property type="match status" value="1"/>
</dbReference>
<evidence type="ECO:0000256" key="4">
    <source>
        <dbReference type="ARBA" id="ARBA00022679"/>
    </source>
</evidence>
<dbReference type="PROSITE" id="PS50110">
    <property type="entry name" value="RESPONSE_REGULATORY"/>
    <property type="match status" value="1"/>
</dbReference>
<dbReference type="PRINTS" id="PR00344">
    <property type="entry name" value="BCTRLSENSOR"/>
</dbReference>
<dbReference type="InterPro" id="IPR000014">
    <property type="entry name" value="PAS"/>
</dbReference>
<dbReference type="SMART" id="SM00448">
    <property type="entry name" value="REC"/>
    <property type="match status" value="1"/>
</dbReference>
<dbReference type="InterPro" id="IPR003594">
    <property type="entry name" value="HATPase_dom"/>
</dbReference>
<protein>
    <recommendedName>
        <fullName evidence="2">histidine kinase</fullName>
        <ecNumber evidence="2">2.7.13.3</ecNumber>
    </recommendedName>
</protein>
<dbReference type="GO" id="GO:0006355">
    <property type="term" value="P:regulation of DNA-templated transcription"/>
    <property type="evidence" value="ECO:0007669"/>
    <property type="project" value="InterPro"/>
</dbReference>
<evidence type="ECO:0000256" key="6">
    <source>
        <dbReference type="ARBA" id="ARBA00022777"/>
    </source>
</evidence>
<evidence type="ECO:0000256" key="5">
    <source>
        <dbReference type="ARBA" id="ARBA00022741"/>
    </source>
</evidence>
<dbReference type="RefSeq" id="WP_099862379.1">
    <property type="nucleotide sequence ID" value="NZ_PEOG01000038.1"/>
</dbReference>
<dbReference type="GO" id="GO:0005524">
    <property type="term" value="F:ATP binding"/>
    <property type="evidence" value="ECO:0007669"/>
    <property type="project" value="UniProtKB-KW"/>
</dbReference>
<dbReference type="PROSITE" id="PS50109">
    <property type="entry name" value="HIS_KIN"/>
    <property type="match status" value="1"/>
</dbReference>
<dbReference type="InterPro" id="IPR029016">
    <property type="entry name" value="GAF-like_dom_sf"/>
</dbReference>
<keyword evidence="3 9" id="KW-0597">Phosphoprotein</keyword>
<accession>A0A2G9C7Q8</accession>
<organism evidence="13 14">
    <name type="scientific">Roseateles chitinivorans</name>
    <dbReference type="NCBI Taxonomy" id="2917965"/>
    <lineage>
        <taxon>Bacteria</taxon>
        <taxon>Pseudomonadati</taxon>
        <taxon>Pseudomonadota</taxon>
        <taxon>Betaproteobacteria</taxon>
        <taxon>Burkholderiales</taxon>
        <taxon>Sphaerotilaceae</taxon>
        <taxon>Roseateles</taxon>
    </lineage>
</organism>
<dbReference type="EC" id="2.7.13.3" evidence="2"/>
<keyword evidence="4" id="KW-0808">Transferase</keyword>
<dbReference type="AlphaFoldDB" id="A0A2G9C7Q8"/>
<dbReference type="SMART" id="SM00387">
    <property type="entry name" value="HATPase_c"/>
    <property type="match status" value="1"/>
</dbReference>
<keyword evidence="6 13" id="KW-0418">Kinase</keyword>
<dbReference type="SUPFAM" id="SSF55874">
    <property type="entry name" value="ATPase domain of HSP90 chaperone/DNA topoisomerase II/histidine kinase"/>
    <property type="match status" value="1"/>
</dbReference>
<gene>
    <name evidence="13" type="ORF">CS062_14725</name>
</gene>
<dbReference type="Pfam" id="PF00072">
    <property type="entry name" value="Response_reg"/>
    <property type="match status" value="1"/>
</dbReference>
<keyword evidence="7" id="KW-0067">ATP-binding</keyword>
<comment type="caution">
    <text evidence="13">The sequence shown here is derived from an EMBL/GenBank/DDBJ whole genome shotgun (WGS) entry which is preliminary data.</text>
</comment>
<dbReference type="PANTHER" id="PTHR43065:SF42">
    <property type="entry name" value="TWO-COMPONENT SENSOR PPRA"/>
    <property type="match status" value="1"/>
</dbReference>
<proteinExistence type="predicted"/>
<dbReference type="InterPro" id="IPR003661">
    <property type="entry name" value="HisK_dim/P_dom"/>
</dbReference>
<dbReference type="Pfam" id="PF00512">
    <property type="entry name" value="HisKA"/>
    <property type="match status" value="1"/>
</dbReference>
<dbReference type="InterPro" id="IPR013767">
    <property type="entry name" value="PAS_fold"/>
</dbReference>
<evidence type="ECO:0000313" key="13">
    <source>
        <dbReference type="EMBL" id="PIM52405.1"/>
    </source>
</evidence>
<dbReference type="SMART" id="SM00388">
    <property type="entry name" value="HisKA"/>
    <property type="match status" value="1"/>
</dbReference>
<dbReference type="InterPro" id="IPR035965">
    <property type="entry name" value="PAS-like_dom_sf"/>
</dbReference>
<evidence type="ECO:0000313" key="14">
    <source>
        <dbReference type="Proteomes" id="UP000231501"/>
    </source>
</evidence>
<evidence type="ECO:0000256" key="7">
    <source>
        <dbReference type="ARBA" id="ARBA00022840"/>
    </source>
</evidence>
<dbReference type="PROSITE" id="PS50112">
    <property type="entry name" value="PAS"/>
    <property type="match status" value="1"/>
</dbReference>
<dbReference type="NCBIfam" id="TIGR00229">
    <property type="entry name" value="sensory_box"/>
    <property type="match status" value="1"/>
</dbReference>
<dbReference type="InterPro" id="IPR005467">
    <property type="entry name" value="His_kinase_dom"/>
</dbReference>
<feature type="domain" description="Histidine kinase" evidence="10">
    <location>
        <begin position="319"/>
        <end position="552"/>
    </location>
</feature>
<dbReference type="Gene3D" id="3.30.565.10">
    <property type="entry name" value="Histidine kinase-like ATPase, C-terminal domain"/>
    <property type="match status" value="1"/>
</dbReference>